<sequence>MTSPAIEVVIPAYNAAPFLRATLESIAAQTVRPARVTVVDDRSTDGTADVARAAAEALRDRIAIRVLPNAGPQGPSAGRNTAIRDSDAEFIALLDSDDLFTPVHHAALLGALHAAPDALLAFGDNTLFSGDAVTVPSLLTDSGIAALPAEEVAPGVFTLGDRMFAELLRTTPFCTSACLFRREAALEAGLFNEAMMYSEDQDFFIRLALRGRFVFTREQVTRKRVHETNLSHARNTLRFCKGTAEAVARLARGESRLSAPQQAAVAAALRPALGGYIYHASRAGLGPWWQAARLAAASGEPALAARPRDLLRALFSRFL</sequence>
<dbReference type="InterPro" id="IPR050834">
    <property type="entry name" value="Glycosyltransf_2"/>
</dbReference>
<reference evidence="3" key="1">
    <citation type="submission" date="2018-05" db="EMBL/GenBank/DDBJ databases">
        <authorList>
            <person name="Du Z."/>
            <person name="Wang X."/>
        </authorList>
    </citation>
    <scope>NUCLEOTIDE SEQUENCE [LARGE SCALE GENOMIC DNA]</scope>
    <source>
        <strain evidence="3">CQN31</strain>
    </source>
</reference>
<dbReference type="PANTHER" id="PTHR43685:SF11">
    <property type="entry name" value="GLYCOSYLTRANSFERASE TAGX-RELATED"/>
    <property type="match status" value="1"/>
</dbReference>
<dbReference type="SUPFAM" id="SSF53448">
    <property type="entry name" value="Nucleotide-diphospho-sugar transferases"/>
    <property type="match status" value="1"/>
</dbReference>
<keyword evidence="3" id="KW-1185">Reference proteome</keyword>
<name>A0A317FJJ5_9PROT</name>
<dbReference type="RefSeq" id="WP_109869842.1">
    <property type="nucleotide sequence ID" value="NZ_QGNA01000001.1"/>
</dbReference>
<evidence type="ECO:0000259" key="1">
    <source>
        <dbReference type="Pfam" id="PF00535"/>
    </source>
</evidence>
<dbReference type="Pfam" id="PF00535">
    <property type="entry name" value="Glycos_transf_2"/>
    <property type="match status" value="1"/>
</dbReference>
<protein>
    <recommendedName>
        <fullName evidence="1">Glycosyltransferase 2-like domain-containing protein</fullName>
    </recommendedName>
</protein>
<dbReference type="OrthoDB" id="6383742at2"/>
<organism evidence="2 3">
    <name type="scientific">Falsiroseomonas bella</name>
    <dbReference type="NCBI Taxonomy" id="2184016"/>
    <lineage>
        <taxon>Bacteria</taxon>
        <taxon>Pseudomonadati</taxon>
        <taxon>Pseudomonadota</taxon>
        <taxon>Alphaproteobacteria</taxon>
        <taxon>Acetobacterales</taxon>
        <taxon>Roseomonadaceae</taxon>
        <taxon>Falsiroseomonas</taxon>
    </lineage>
</organism>
<comment type="caution">
    <text evidence="2">The sequence shown here is derived from an EMBL/GenBank/DDBJ whole genome shotgun (WGS) entry which is preliminary data.</text>
</comment>
<dbReference type="PANTHER" id="PTHR43685">
    <property type="entry name" value="GLYCOSYLTRANSFERASE"/>
    <property type="match status" value="1"/>
</dbReference>
<gene>
    <name evidence="2" type="ORF">DFH01_08300</name>
</gene>
<dbReference type="CDD" id="cd00761">
    <property type="entry name" value="Glyco_tranf_GTA_type"/>
    <property type="match status" value="1"/>
</dbReference>
<dbReference type="InterPro" id="IPR029044">
    <property type="entry name" value="Nucleotide-diphossugar_trans"/>
</dbReference>
<dbReference type="AlphaFoldDB" id="A0A317FJJ5"/>
<proteinExistence type="predicted"/>
<dbReference type="EMBL" id="QGNA01000001">
    <property type="protein sequence ID" value="PWS39221.1"/>
    <property type="molecule type" value="Genomic_DNA"/>
</dbReference>
<evidence type="ECO:0000313" key="2">
    <source>
        <dbReference type="EMBL" id="PWS39221.1"/>
    </source>
</evidence>
<feature type="domain" description="Glycosyltransferase 2-like" evidence="1">
    <location>
        <begin position="8"/>
        <end position="117"/>
    </location>
</feature>
<dbReference type="Proteomes" id="UP000245765">
    <property type="component" value="Unassembled WGS sequence"/>
</dbReference>
<dbReference type="InterPro" id="IPR001173">
    <property type="entry name" value="Glyco_trans_2-like"/>
</dbReference>
<dbReference type="Gene3D" id="3.90.550.10">
    <property type="entry name" value="Spore Coat Polysaccharide Biosynthesis Protein SpsA, Chain A"/>
    <property type="match status" value="1"/>
</dbReference>
<accession>A0A317FJJ5</accession>
<evidence type="ECO:0000313" key="3">
    <source>
        <dbReference type="Proteomes" id="UP000245765"/>
    </source>
</evidence>